<dbReference type="GO" id="GO:0046976">
    <property type="term" value="F:histone H3K27 methyltransferase activity"/>
    <property type="evidence" value="ECO:0007669"/>
    <property type="project" value="TreeGrafter"/>
</dbReference>
<dbReference type="STRING" id="1619013.UT41_C0001G0535"/>
<keyword evidence="1" id="KW-0805">Transcription regulation</keyword>
<organism evidence="4 5">
    <name type="scientific">Candidatus Wolfebacteria bacterium GW2011_GWC2_39_22</name>
    <dbReference type="NCBI Taxonomy" id="1619013"/>
    <lineage>
        <taxon>Bacteria</taxon>
        <taxon>Candidatus Wolfeibacteriota</taxon>
    </lineage>
</organism>
<evidence type="ECO:0000259" key="3">
    <source>
        <dbReference type="PROSITE" id="PS50280"/>
    </source>
</evidence>
<dbReference type="PATRIC" id="fig|1619013.3.peg.553"/>
<dbReference type="InterPro" id="IPR001214">
    <property type="entry name" value="SET_dom"/>
</dbReference>
<sequence>MHLYYEYATIYSITLIIIMKRTQTTQPFTVRRAAAGAGLGLFATAPIKKGAFIIEYTGEKITNAEADRRGGRYLFNINSKWTIDGKEHHNTARYINHSCQPNCESRIVGGKVKIYATEEIIPGEELAYDYGEEYFEEFLKPHGCRCVKCHHPKK</sequence>
<feature type="domain" description="SET" evidence="3">
    <location>
        <begin position="26"/>
        <end position="131"/>
    </location>
</feature>
<evidence type="ECO:0000256" key="1">
    <source>
        <dbReference type="ARBA" id="ARBA00023015"/>
    </source>
</evidence>
<dbReference type="GO" id="GO:0003682">
    <property type="term" value="F:chromatin binding"/>
    <property type="evidence" value="ECO:0007669"/>
    <property type="project" value="TreeGrafter"/>
</dbReference>
<dbReference type="EMBL" id="LBWR01000001">
    <property type="protein sequence ID" value="KKR12991.1"/>
    <property type="molecule type" value="Genomic_DNA"/>
</dbReference>
<gene>
    <name evidence="4" type="ORF">UT41_C0001G0535</name>
</gene>
<dbReference type="PROSITE" id="PS50280">
    <property type="entry name" value="SET"/>
    <property type="match status" value="1"/>
</dbReference>
<dbReference type="Proteomes" id="UP000034665">
    <property type="component" value="Unassembled WGS sequence"/>
</dbReference>
<evidence type="ECO:0000313" key="5">
    <source>
        <dbReference type="Proteomes" id="UP000034665"/>
    </source>
</evidence>
<accession>A0A0G0NJH6</accession>
<dbReference type="InterPro" id="IPR046341">
    <property type="entry name" value="SET_dom_sf"/>
</dbReference>
<proteinExistence type="predicted"/>
<evidence type="ECO:0000256" key="2">
    <source>
        <dbReference type="ARBA" id="ARBA00023163"/>
    </source>
</evidence>
<dbReference type="AlphaFoldDB" id="A0A0G0NJH6"/>
<reference evidence="4 5" key="1">
    <citation type="journal article" date="2015" name="Nature">
        <title>rRNA introns, odd ribosomes, and small enigmatic genomes across a large radiation of phyla.</title>
        <authorList>
            <person name="Brown C.T."/>
            <person name="Hug L.A."/>
            <person name="Thomas B.C."/>
            <person name="Sharon I."/>
            <person name="Castelle C.J."/>
            <person name="Singh A."/>
            <person name="Wilkins M.J."/>
            <person name="Williams K.H."/>
            <person name="Banfield J.F."/>
        </authorList>
    </citation>
    <scope>NUCLEOTIDE SEQUENCE [LARGE SCALE GENOMIC DNA]</scope>
</reference>
<dbReference type="InterPro" id="IPR045318">
    <property type="entry name" value="EZH1/2-like"/>
</dbReference>
<dbReference type="PANTHER" id="PTHR45747:SF4">
    <property type="entry name" value="HISTONE-LYSINE N-METHYLTRANSFERASE E(Z)"/>
    <property type="match status" value="1"/>
</dbReference>
<dbReference type="SMART" id="SM00317">
    <property type="entry name" value="SET"/>
    <property type="match status" value="1"/>
</dbReference>
<dbReference type="Gene3D" id="2.170.270.10">
    <property type="entry name" value="SET domain"/>
    <property type="match status" value="1"/>
</dbReference>
<dbReference type="Pfam" id="PF00856">
    <property type="entry name" value="SET"/>
    <property type="match status" value="1"/>
</dbReference>
<dbReference type="SUPFAM" id="SSF82199">
    <property type="entry name" value="SET domain"/>
    <property type="match status" value="1"/>
</dbReference>
<name>A0A0G0NJH6_9BACT</name>
<evidence type="ECO:0000313" key="4">
    <source>
        <dbReference type="EMBL" id="KKR12991.1"/>
    </source>
</evidence>
<protein>
    <submittedName>
        <fullName evidence="4">SET domain-containing protein</fullName>
    </submittedName>
</protein>
<keyword evidence="2" id="KW-0804">Transcription</keyword>
<comment type="caution">
    <text evidence="4">The sequence shown here is derived from an EMBL/GenBank/DDBJ whole genome shotgun (WGS) entry which is preliminary data.</text>
</comment>
<dbReference type="PANTHER" id="PTHR45747">
    <property type="entry name" value="HISTONE-LYSINE N-METHYLTRANSFERASE E(Z)"/>
    <property type="match status" value="1"/>
</dbReference>
<dbReference type="GO" id="GO:0031507">
    <property type="term" value="P:heterochromatin formation"/>
    <property type="evidence" value="ECO:0007669"/>
    <property type="project" value="TreeGrafter"/>
</dbReference>